<comment type="similarity">
    <text evidence="1 4">Belongs to the GMC oxidoreductase family.</text>
</comment>
<evidence type="ECO:0000313" key="7">
    <source>
        <dbReference type="EMBL" id="KAJ3657999.1"/>
    </source>
</evidence>
<dbReference type="Gene3D" id="3.50.50.60">
    <property type="entry name" value="FAD/NAD(P)-binding domain"/>
    <property type="match status" value="1"/>
</dbReference>
<evidence type="ECO:0000256" key="1">
    <source>
        <dbReference type="ARBA" id="ARBA00010790"/>
    </source>
</evidence>
<comment type="cofactor">
    <cofactor evidence="3">
        <name>FAD</name>
        <dbReference type="ChEBI" id="CHEBI:57692"/>
    </cofactor>
</comment>
<dbReference type="PIRSF" id="PIRSF000137">
    <property type="entry name" value="Alcohol_oxidase"/>
    <property type="match status" value="1"/>
</dbReference>
<dbReference type="Gene3D" id="3.30.560.10">
    <property type="entry name" value="Glucose Oxidase, domain 3"/>
    <property type="match status" value="1"/>
</dbReference>
<name>A0AA38MJ46_9CUCU</name>
<feature type="domain" description="Glucose-methanol-choline oxidoreductase N-terminal" evidence="6">
    <location>
        <begin position="142"/>
        <end position="165"/>
    </location>
</feature>
<dbReference type="PANTHER" id="PTHR11552">
    <property type="entry name" value="GLUCOSE-METHANOL-CHOLINE GMC OXIDOREDUCTASE"/>
    <property type="match status" value="1"/>
</dbReference>
<dbReference type="GO" id="GO:0050660">
    <property type="term" value="F:flavin adenine dinucleotide binding"/>
    <property type="evidence" value="ECO:0007669"/>
    <property type="project" value="InterPro"/>
</dbReference>
<dbReference type="EMBL" id="JALNTZ010000003">
    <property type="protein sequence ID" value="KAJ3657999.1"/>
    <property type="molecule type" value="Genomic_DNA"/>
</dbReference>
<feature type="binding site" evidence="3">
    <location>
        <position position="279"/>
    </location>
    <ligand>
        <name>FAD</name>
        <dbReference type="ChEBI" id="CHEBI:57692"/>
    </ligand>
</feature>
<comment type="caution">
    <text evidence="7">The sequence shown here is derived from an EMBL/GenBank/DDBJ whole genome shotgun (WGS) entry which is preliminary data.</text>
</comment>
<dbReference type="InterPro" id="IPR007867">
    <property type="entry name" value="GMC_OxRtase_C"/>
</dbReference>
<feature type="active site" description="Proton acceptor" evidence="2">
    <location>
        <position position="587"/>
    </location>
</feature>
<feature type="active site" description="Proton donor" evidence="2">
    <location>
        <position position="544"/>
    </location>
</feature>
<accession>A0AA38MJ46</accession>
<evidence type="ECO:0000259" key="6">
    <source>
        <dbReference type="PROSITE" id="PS00623"/>
    </source>
</evidence>
<organism evidence="7 8">
    <name type="scientific">Zophobas morio</name>
    <dbReference type="NCBI Taxonomy" id="2755281"/>
    <lineage>
        <taxon>Eukaryota</taxon>
        <taxon>Metazoa</taxon>
        <taxon>Ecdysozoa</taxon>
        <taxon>Arthropoda</taxon>
        <taxon>Hexapoda</taxon>
        <taxon>Insecta</taxon>
        <taxon>Pterygota</taxon>
        <taxon>Neoptera</taxon>
        <taxon>Endopterygota</taxon>
        <taxon>Coleoptera</taxon>
        <taxon>Polyphaga</taxon>
        <taxon>Cucujiformia</taxon>
        <taxon>Tenebrionidae</taxon>
        <taxon>Zophobas</taxon>
    </lineage>
</organism>
<evidence type="ECO:0000256" key="4">
    <source>
        <dbReference type="RuleBase" id="RU003968"/>
    </source>
</evidence>
<dbReference type="PROSITE" id="PS00623">
    <property type="entry name" value="GMC_OXRED_1"/>
    <property type="match status" value="1"/>
</dbReference>
<keyword evidence="5" id="KW-0732">Signal</keyword>
<dbReference type="InterPro" id="IPR012132">
    <property type="entry name" value="GMC_OxRdtase"/>
</dbReference>
<evidence type="ECO:0000313" key="8">
    <source>
        <dbReference type="Proteomes" id="UP001168821"/>
    </source>
</evidence>
<dbReference type="InterPro" id="IPR036188">
    <property type="entry name" value="FAD/NAD-bd_sf"/>
</dbReference>
<feature type="chain" id="PRO_5041349775" description="Glucose-methanol-choline oxidoreductase N-terminal domain-containing protein" evidence="5">
    <location>
        <begin position="20"/>
        <end position="610"/>
    </location>
</feature>
<proteinExistence type="inferred from homology"/>
<keyword evidence="3 4" id="KW-0274">FAD</keyword>
<reference evidence="7" key="1">
    <citation type="journal article" date="2023" name="G3 (Bethesda)">
        <title>Whole genome assemblies of Zophobas morio and Tenebrio molitor.</title>
        <authorList>
            <person name="Kaur S."/>
            <person name="Stinson S.A."/>
            <person name="diCenzo G.C."/>
        </authorList>
    </citation>
    <scope>NUCLEOTIDE SEQUENCE</scope>
    <source>
        <strain evidence="7">QUZm001</strain>
    </source>
</reference>
<keyword evidence="4" id="KW-0285">Flavoprotein</keyword>
<dbReference type="Pfam" id="PF00732">
    <property type="entry name" value="GMC_oxred_N"/>
    <property type="match status" value="1"/>
</dbReference>
<evidence type="ECO:0000256" key="5">
    <source>
        <dbReference type="SAM" id="SignalP"/>
    </source>
</evidence>
<protein>
    <recommendedName>
        <fullName evidence="6">Glucose-methanol-choline oxidoreductase N-terminal domain-containing protein</fullName>
    </recommendedName>
</protein>
<dbReference type="Pfam" id="PF05199">
    <property type="entry name" value="GMC_oxred_C"/>
    <property type="match status" value="1"/>
</dbReference>
<dbReference type="AlphaFoldDB" id="A0AA38MJ46"/>
<keyword evidence="8" id="KW-1185">Reference proteome</keyword>
<evidence type="ECO:0000256" key="2">
    <source>
        <dbReference type="PIRSR" id="PIRSR000137-1"/>
    </source>
</evidence>
<evidence type="ECO:0000256" key="3">
    <source>
        <dbReference type="PIRSR" id="PIRSR000137-2"/>
    </source>
</evidence>
<dbReference type="SUPFAM" id="SSF51905">
    <property type="entry name" value="FAD/NAD(P)-binding domain"/>
    <property type="match status" value="1"/>
</dbReference>
<sequence>MYAFLVVSVINLSVGTSSTITEKYYEELIRQRTAEAESYNLPKTNNEFKPGVQSNTTHDYGSYDFVIVGAGSAGSVLATRLSEIDSYKILLLEAGGEEDDFSQIPSMFFHLFFSKMNWGYFSTPQTTCCLGMKNRACAIPRGKALGGSSAINAMMYARGNRYDFDEWVELGNPGWSYEEVLPYFIKSENSQVNGDPGYHGKTGFWNVAYTSPASPLLFKFFNASLQMNQPIVEYNGRKQIGSGRVQFTIKRGKRQSTGKAFLDNARQRRNLEVKSNVLVTKIIIDKTKVAKGVEFVTKHKKFFVKAKKEVIVSAGVVNSPQLLMLSGIGPKDHLKALEIGVIEDLPVGMNLREHALFPGLVYNTNYTLSNRSTEEFVKQYLKGLGTYTRAAGIDGIGFILTGQGNRAPTIEYLFVPPTGIKTKIVSKAFNYNDNLSNNFLNKLDPQRGVVIHLILLHPKSRGRITLKSNDPLDFPYVDLNMLSEQEDIDTMIEGIEFIRDIFQSDAFKKIDARPLEIPVCKELRKQYREYWECVIRQMTTTIYHPHGTTAMGPDKKTSVVDGDLKVHGIQKLRVVDAGIFPTSPSGHLNAPTVMVAEKIADIIKRKYKFS</sequence>
<dbReference type="PANTHER" id="PTHR11552:SF158">
    <property type="entry name" value="GH23626P-RELATED"/>
    <property type="match status" value="1"/>
</dbReference>
<dbReference type="GO" id="GO:0016614">
    <property type="term" value="F:oxidoreductase activity, acting on CH-OH group of donors"/>
    <property type="evidence" value="ECO:0007669"/>
    <property type="project" value="InterPro"/>
</dbReference>
<dbReference type="InterPro" id="IPR000172">
    <property type="entry name" value="GMC_OxRdtase_N"/>
</dbReference>
<dbReference type="SUPFAM" id="SSF54373">
    <property type="entry name" value="FAD-linked reductases, C-terminal domain"/>
    <property type="match status" value="1"/>
</dbReference>
<gene>
    <name evidence="7" type="ORF">Zmor_009767</name>
</gene>
<feature type="signal peptide" evidence="5">
    <location>
        <begin position="1"/>
        <end position="19"/>
    </location>
</feature>
<dbReference type="Proteomes" id="UP001168821">
    <property type="component" value="Unassembled WGS sequence"/>
</dbReference>